<dbReference type="AlphaFoldDB" id="A0AAN6U3T9"/>
<organism evidence="1 2">
    <name type="scientific">Parathielavia appendiculata</name>
    <dbReference type="NCBI Taxonomy" id="2587402"/>
    <lineage>
        <taxon>Eukaryota</taxon>
        <taxon>Fungi</taxon>
        <taxon>Dikarya</taxon>
        <taxon>Ascomycota</taxon>
        <taxon>Pezizomycotina</taxon>
        <taxon>Sordariomycetes</taxon>
        <taxon>Sordariomycetidae</taxon>
        <taxon>Sordariales</taxon>
        <taxon>Chaetomiaceae</taxon>
        <taxon>Parathielavia</taxon>
    </lineage>
</organism>
<dbReference type="GeneID" id="87823387"/>
<evidence type="ECO:0000313" key="1">
    <source>
        <dbReference type="EMBL" id="KAK4125913.1"/>
    </source>
</evidence>
<accession>A0AAN6U3T9</accession>
<proteinExistence type="predicted"/>
<reference evidence="1" key="2">
    <citation type="submission" date="2023-05" db="EMBL/GenBank/DDBJ databases">
        <authorList>
            <consortium name="Lawrence Berkeley National Laboratory"/>
            <person name="Steindorff A."/>
            <person name="Hensen N."/>
            <person name="Bonometti L."/>
            <person name="Westerberg I."/>
            <person name="Brannstrom I.O."/>
            <person name="Guillou S."/>
            <person name="Cros-Aarteil S."/>
            <person name="Calhoun S."/>
            <person name="Haridas S."/>
            <person name="Kuo A."/>
            <person name="Mondo S."/>
            <person name="Pangilinan J."/>
            <person name="Riley R."/>
            <person name="Labutti K."/>
            <person name="Andreopoulos B."/>
            <person name="Lipzen A."/>
            <person name="Chen C."/>
            <person name="Yanf M."/>
            <person name="Daum C."/>
            <person name="Ng V."/>
            <person name="Clum A."/>
            <person name="Ohm R."/>
            <person name="Martin F."/>
            <person name="Silar P."/>
            <person name="Natvig D."/>
            <person name="Lalanne C."/>
            <person name="Gautier V."/>
            <person name="Ament-Velasquez S.L."/>
            <person name="Kruys A."/>
            <person name="Hutchinson M.I."/>
            <person name="Powell A.J."/>
            <person name="Barry K."/>
            <person name="Miller A.N."/>
            <person name="Grigoriev I.V."/>
            <person name="Debuchy R."/>
            <person name="Gladieux P."/>
            <person name="Thoren M.H."/>
            <person name="Johannesson H."/>
        </authorList>
    </citation>
    <scope>NUCLEOTIDE SEQUENCE</scope>
    <source>
        <strain evidence="1">CBS 731.68</strain>
    </source>
</reference>
<dbReference type="RefSeq" id="XP_062649684.1">
    <property type="nucleotide sequence ID" value="XM_062786619.1"/>
</dbReference>
<name>A0AAN6U3T9_9PEZI</name>
<sequence>MEVKTTRSGEEIPVAALHRDCRDLAQLVNLKFACPTKAIPGSPQLPCPATAFASFSLSPSTMHESRMSAKEHKAGPWVRQRRVEEKLQWRSCIFKRQIFVQLPLFVSNLPHPSFWLCTLNDLASHAVLLIAIPQAAYQALSPTKLDPPWPFNTTVISLSQTNTPLLLVWPAAATSALAPVWSI</sequence>
<gene>
    <name evidence="1" type="ORF">N657DRAFT_282644</name>
</gene>
<comment type="caution">
    <text evidence="1">The sequence shown here is derived from an EMBL/GenBank/DDBJ whole genome shotgun (WGS) entry which is preliminary data.</text>
</comment>
<keyword evidence="2" id="KW-1185">Reference proteome</keyword>
<reference evidence="1" key="1">
    <citation type="journal article" date="2023" name="Mol. Phylogenet. Evol.">
        <title>Genome-scale phylogeny and comparative genomics of the fungal order Sordariales.</title>
        <authorList>
            <person name="Hensen N."/>
            <person name="Bonometti L."/>
            <person name="Westerberg I."/>
            <person name="Brannstrom I.O."/>
            <person name="Guillou S."/>
            <person name="Cros-Aarteil S."/>
            <person name="Calhoun S."/>
            <person name="Haridas S."/>
            <person name="Kuo A."/>
            <person name="Mondo S."/>
            <person name="Pangilinan J."/>
            <person name="Riley R."/>
            <person name="LaButti K."/>
            <person name="Andreopoulos B."/>
            <person name="Lipzen A."/>
            <person name="Chen C."/>
            <person name="Yan M."/>
            <person name="Daum C."/>
            <person name="Ng V."/>
            <person name="Clum A."/>
            <person name="Steindorff A."/>
            <person name="Ohm R.A."/>
            <person name="Martin F."/>
            <person name="Silar P."/>
            <person name="Natvig D.O."/>
            <person name="Lalanne C."/>
            <person name="Gautier V."/>
            <person name="Ament-Velasquez S.L."/>
            <person name="Kruys A."/>
            <person name="Hutchinson M.I."/>
            <person name="Powell A.J."/>
            <person name="Barry K."/>
            <person name="Miller A.N."/>
            <person name="Grigoriev I.V."/>
            <person name="Debuchy R."/>
            <person name="Gladieux P."/>
            <person name="Hiltunen Thoren M."/>
            <person name="Johannesson H."/>
        </authorList>
    </citation>
    <scope>NUCLEOTIDE SEQUENCE</scope>
    <source>
        <strain evidence="1">CBS 731.68</strain>
    </source>
</reference>
<dbReference type="EMBL" id="MU853225">
    <property type="protein sequence ID" value="KAK4125913.1"/>
    <property type="molecule type" value="Genomic_DNA"/>
</dbReference>
<evidence type="ECO:0000313" key="2">
    <source>
        <dbReference type="Proteomes" id="UP001302602"/>
    </source>
</evidence>
<dbReference type="Proteomes" id="UP001302602">
    <property type="component" value="Unassembled WGS sequence"/>
</dbReference>
<protein>
    <submittedName>
        <fullName evidence="1">Uncharacterized protein</fullName>
    </submittedName>
</protein>